<feature type="region of interest" description="Disordered" evidence="1">
    <location>
        <begin position="801"/>
        <end position="850"/>
    </location>
</feature>
<feature type="region of interest" description="Disordered" evidence="1">
    <location>
        <begin position="654"/>
        <end position="713"/>
    </location>
</feature>
<dbReference type="Proteomes" id="UP000009131">
    <property type="component" value="Unassembled WGS sequence"/>
</dbReference>
<gene>
    <name evidence="2" type="primary">Mo01167</name>
    <name evidence="2" type="ORF">E5Q_01167</name>
</gene>
<organism evidence="2 3">
    <name type="scientific">Mixia osmundae (strain CBS 9802 / IAM 14324 / JCM 22182 / KY 12970)</name>
    <dbReference type="NCBI Taxonomy" id="764103"/>
    <lineage>
        <taxon>Eukaryota</taxon>
        <taxon>Fungi</taxon>
        <taxon>Dikarya</taxon>
        <taxon>Basidiomycota</taxon>
        <taxon>Pucciniomycotina</taxon>
        <taxon>Mixiomycetes</taxon>
        <taxon>Mixiales</taxon>
        <taxon>Mixiaceae</taxon>
        <taxon>Mixia</taxon>
    </lineage>
</organism>
<dbReference type="EMBL" id="BABT02000037">
    <property type="protein sequence ID" value="GAA94515.1"/>
    <property type="molecule type" value="Genomic_DNA"/>
</dbReference>
<feature type="compositionally biased region" description="Polar residues" evidence="1">
    <location>
        <begin position="36"/>
        <end position="48"/>
    </location>
</feature>
<feature type="region of interest" description="Disordered" evidence="1">
    <location>
        <begin position="379"/>
        <end position="428"/>
    </location>
</feature>
<evidence type="ECO:0000313" key="3">
    <source>
        <dbReference type="Proteomes" id="UP000009131"/>
    </source>
</evidence>
<feature type="compositionally biased region" description="Basic and acidic residues" evidence="1">
    <location>
        <begin position="915"/>
        <end position="928"/>
    </location>
</feature>
<dbReference type="InParanoid" id="G7DVA5"/>
<feature type="compositionally biased region" description="Polar residues" evidence="1">
    <location>
        <begin position="667"/>
        <end position="683"/>
    </location>
</feature>
<name>G7DVA5_MIXOS</name>
<proteinExistence type="predicted"/>
<feature type="compositionally biased region" description="Basic and acidic residues" evidence="1">
    <location>
        <begin position="808"/>
        <end position="827"/>
    </location>
</feature>
<feature type="region of interest" description="Disordered" evidence="1">
    <location>
        <begin position="609"/>
        <end position="633"/>
    </location>
</feature>
<feature type="region of interest" description="Disordered" evidence="1">
    <location>
        <begin position="13"/>
        <end position="48"/>
    </location>
</feature>
<feature type="compositionally biased region" description="Low complexity" evidence="1">
    <location>
        <begin position="1044"/>
        <end position="1054"/>
    </location>
</feature>
<feature type="compositionally biased region" description="Polar residues" evidence="1">
    <location>
        <begin position="692"/>
        <end position="706"/>
    </location>
</feature>
<evidence type="ECO:0000256" key="1">
    <source>
        <dbReference type="SAM" id="MobiDB-lite"/>
    </source>
</evidence>
<feature type="region of interest" description="Disordered" evidence="1">
    <location>
        <begin position="273"/>
        <end position="309"/>
    </location>
</feature>
<evidence type="ECO:0000313" key="2">
    <source>
        <dbReference type="EMBL" id="GAA94515.1"/>
    </source>
</evidence>
<reference evidence="2 3" key="2">
    <citation type="journal article" date="2012" name="Open Biol.">
        <title>Characteristics of nucleosomes and linker DNA regions on the genome of the basidiomycete Mixia osmundae revealed by mono- and dinucleosome mapping.</title>
        <authorList>
            <person name="Nishida H."/>
            <person name="Kondo S."/>
            <person name="Matsumoto T."/>
            <person name="Suzuki Y."/>
            <person name="Yoshikawa H."/>
            <person name="Taylor T.D."/>
            <person name="Sugiyama J."/>
        </authorList>
    </citation>
    <scope>NUCLEOTIDE SEQUENCE [LARGE SCALE GENOMIC DNA]</scope>
    <source>
        <strain evidence="3">CBS 9802 / IAM 14324 / JCM 22182 / KY 12970</strain>
    </source>
</reference>
<dbReference type="AlphaFoldDB" id="G7DVA5"/>
<feature type="region of interest" description="Disordered" evidence="1">
    <location>
        <begin position="912"/>
        <end position="990"/>
    </location>
</feature>
<feature type="region of interest" description="Disordered" evidence="1">
    <location>
        <begin position="60"/>
        <end position="89"/>
    </location>
</feature>
<sequence>MKISWLDIFDLNADDDLQPDNASSASSEDDKHPEPSTYSLHTLQNQPATTKLSLGSRLVRAALGASSPQPPVAQRPPQQQLSQAAQKKKNRISIGTEIHFFPDEVPISQQAQPEEDWERIEAYQARRSIDQVREEPELEADEISQPAQAAEVPEQNVFDFERPLRKVQSDPAFCRASAARESDTVEGEMPLDSIFAPALVAKTTAAAPVVTSNGVALGLSSPHANRFAAYLPSPAASLSSSASSVFQGAPVSLTQQTLDDENLSDMEEDLLRFTDKPSLSHKSSSTSIATVRPSQAQLQASQRSVADDGSLRASKGFSTALLGLSNLPGLSTPPVSPVLQQSDVTSEQEDQPSQEAGSNLAGASGSGALVGLGLDLERTASPPEHNAVSAPRSPAKAHGRRKTEERRRDKSRRRRRQATQESFDGQPLYTYEPQLVSPRRLAYEPQYYDSPSRYAYPEPQYDETMLAYGQDPNQQYWQAYEPSYYPQEEMFYSAMPPPPMPRNAPRPHRQDFDRYVPREPVVRRRASVDFSDTEMGKTSGRRPHARRQATAQGVLQRHVEAQSHAPERPLALQPSPDIVPAAQADPAARARARDALREQAYARLTQLSRTNRPHVSSPLYDTDNDSTCPGSSVIKPFDQATYSSMEEMLQQMGFKDSQAASPKTHKQTTSISTMASLPTSPRSPTGGHTRRQSIQDPTNTPPSSVGNVGGLSYRKGEAADAKRLRNRPSLMSLGGIFSLLGGVPEEDAQDSGAAHRRKVPQTKPLLLVDTSITAVPKTGREVESIDQLKILRTSEWLQHTVAASQAARKPDGSSRDDEMHAPPERRGSGRLSARTNSSATLVRLSGEEDSQDELLDKGAISIAASPPFAAHSQVYNAKSATVVLSSGHQTSTLDDPKQMGSDFLHFSQIARPGMGRRESVESTHELHNRPSAPPSPTASERTSYLLKTLRRHASESVLHRPPRATGALDSDDEVPTIETDSPGASKPLRTVSQPLPKLLRRAATYAHLREAARPLLRRNSAQGQTSLPILPSVARVVCDTTPATADSAASDTTSLSEVSFEVSPEKESQASSHASVDGEPVPPQEHRLKAKDSLQNLLAMPCVTVSNTWARKNVRKTIATPPPVIVISKPDTDVWTGNI</sequence>
<keyword evidence="3" id="KW-1185">Reference proteome</keyword>
<feature type="compositionally biased region" description="Low complexity" evidence="1">
    <location>
        <begin position="75"/>
        <end position="85"/>
    </location>
</feature>
<dbReference type="RefSeq" id="XP_014570699.1">
    <property type="nucleotide sequence ID" value="XM_014715213.1"/>
</dbReference>
<feature type="region of interest" description="Disordered" evidence="1">
    <location>
        <begin position="529"/>
        <end position="578"/>
    </location>
</feature>
<feature type="region of interest" description="Disordered" evidence="1">
    <location>
        <begin position="1044"/>
        <end position="1085"/>
    </location>
</feature>
<feature type="compositionally biased region" description="Basic and acidic residues" evidence="1">
    <location>
        <begin position="557"/>
        <end position="567"/>
    </location>
</feature>
<dbReference type="HOGENOM" id="CLU_277994_0_0_1"/>
<protein>
    <submittedName>
        <fullName evidence="2">Uncharacterized protein</fullName>
    </submittedName>
</protein>
<feature type="region of interest" description="Disordered" evidence="1">
    <location>
        <begin position="326"/>
        <end position="366"/>
    </location>
</feature>
<feature type="compositionally biased region" description="Polar residues" evidence="1">
    <location>
        <begin position="288"/>
        <end position="304"/>
    </location>
</feature>
<reference evidence="2 3" key="1">
    <citation type="journal article" date="2011" name="J. Gen. Appl. Microbiol.">
        <title>Draft genome sequencing of the enigmatic basidiomycete Mixia osmundae.</title>
        <authorList>
            <person name="Nishida H."/>
            <person name="Nagatsuka Y."/>
            <person name="Sugiyama J."/>
        </authorList>
    </citation>
    <scope>NUCLEOTIDE SEQUENCE [LARGE SCALE GENOMIC DNA]</scope>
    <source>
        <strain evidence="3">CBS 9802 / IAM 14324 / JCM 22182 / KY 12970</strain>
    </source>
</reference>
<comment type="caution">
    <text evidence="2">The sequence shown here is derived from an EMBL/GenBank/DDBJ whole genome shotgun (WGS) entry which is preliminary data.</text>
</comment>
<accession>G7DVA5</accession>